<protein>
    <submittedName>
        <fullName evidence="1">Uncharacterized protein RhaS with RHS repeats</fullName>
    </submittedName>
</protein>
<sequence>MTLYGMSLKRPVYQGRPVMAYGDRLFRSMRYSKGGRLTAADRARRDLKPQSRSRKECLNWRWRGSFE</sequence>
<organism evidence="1 2">
    <name type="scientific">Streptosporangium saharense</name>
    <dbReference type="NCBI Taxonomy" id="1706840"/>
    <lineage>
        <taxon>Bacteria</taxon>
        <taxon>Bacillati</taxon>
        <taxon>Actinomycetota</taxon>
        <taxon>Actinomycetes</taxon>
        <taxon>Streptosporangiales</taxon>
        <taxon>Streptosporangiaceae</taxon>
        <taxon>Streptosporangium</taxon>
    </lineage>
</organism>
<dbReference type="EMBL" id="JACHJP010000001">
    <property type="protein sequence ID" value="MBB4913488.1"/>
    <property type="molecule type" value="Genomic_DNA"/>
</dbReference>
<evidence type="ECO:0000313" key="1">
    <source>
        <dbReference type="EMBL" id="MBB4913488.1"/>
    </source>
</evidence>
<dbReference type="Proteomes" id="UP000552644">
    <property type="component" value="Unassembled WGS sequence"/>
</dbReference>
<name>A0A7W7QH86_9ACTN</name>
<dbReference type="AlphaFoldDB" id="A0A7W7QH86"/>
<gene>
    <name evidence="1" type="ORF">FHS44_000560</name>
</gene>
<keyword evidence="2" id="KW-1185">Reference proteome</keyword>
<proteinExistence type="predicted"/>
<reference evidence="1 2" key="1">
    <citation type="submission" date="2020-08" db="EMBL/GenBank/DDBJ databases">
        <title>Genomic Encyclopedia of Type Strains, Phase III (KMG-III): the genomes of soil and plant-associated and newly described type strains.</title>
        <authorList>
            <person name="Whitman W."/>
        </authorList>
    </citation>
    <scope>NUCLEOTIDE SEQUENCE [LARGE SCALE GENOMIC DNA]</scope>
    <source>
        <strain evidence="1 2">CECT 8840</strain>
    </source>
</reference>
<evidence type="ECO:0000313" key="2">
    <source>
        <dbReference type="Proteomes" id="UP000552644"/>
    </source>
</evidence>
<accession>A0A7W7QH86</accession>
<comment type="caution">
    <text evidence="1">The sequence shown here is derived from an EMBL/GenBank/DDBJ whole genome shotgun (WGS) entry which is preliminary data.</text>
</comment>